<dbReference type="Gene3D" id="3.90.1010.20">
    <property type="match status" value="1"/>
</dbReference>
<dbReference type="AlphaFoldDB" id="F5YHM5"/>
<dbReference type="Proteomes" id="UP000009223">
    <property type="component" value="Chromosome"/>
</dbReference>
<reference evidence="2 3" key="2">
    <citation type="journal article" date="2011" name="ISME J.">
        <title>RNA-seq reveals cooperative metabolic interactions between two termite-gut spirochete species in co-culture.</title>
        <authorList>
            <person name="Rosenthal A.Z."/>
            <person name="Matson E.G."/>
            <person name="Eldar A."/>
            <person name="Leadbetter J.R."/>
        </authorList>
    </citation>
    <scope>NUCLEOTIDE SEQUENCE [LARGE SCALE GENOMIC DNA]</scope>
    <source>
        <strain evidence="3">ATCC BAA-887 / DSM 12427 / ZAS-2</strain>
    </source>
</reference>
<feature type="chain" id="PRO_5003329708" evidence="1">
    <location>
        <begin position="26"/>
        <end position="166"/>
    </location>
</feature>
<dbReference type="PROSITE" id="PS51257">
    <property type="entry name" value="PROKAR_LIPOPROTEIN"/>
    <property type="match status" value="1"/>
</dbReference>
<evidence type="ECO:0000313" key="2">
    <source>
        <dbReference type="EMBL" id="AEF83981.1"/>
    </source>
</evidence>
<feature type="signal peptide" evidence="1">
    <location>
        <begin position="1"/>
        <end position="25"/>
    </location>
</feature>
<sequence>MIFKRTIKILLPGLILGAVILSSCIQENDPDQSGPVIPGGKLTINEGYYTAEGASFDNHGWKEFLTVYIDHNRIVTVEYDAKNSSGFLKSWDMEYMREMKAVKSNYPTRYTRTYATALLNRQDPAKIDVLTGATNSYKSFKLLAEAVIEQAKAGDRKVAQVELPEN</sequence>
<dbReference type="KEGG" id="tpi:TREPR_1053"/>
<keyword evidence="1" id="KW-0732">Signal</keyword>
<dbReference type="STRING" id="545694.TREPR_1053"/>
<reference evidence="3" key="1">
    <citation type="submission" date="2009-12" db="EMBL/GenBank/DDBJ databases">
        <title>Complete sequence of Treponema primitia strain ZAS-2.</title>
        <authorList>
            <person name="Tetu S.G."/>
            <person name="Matson E."/>
            <person name="Ren Q."/>
            <person name="Seshadri R."/>
            <person name="Elbourne L."/>
            <person name="Hassan K.A."/>
            <person name="Durkin A."/>
            <person name="Radune D."/>
            <person name="Mohamoud Y."/>
            <person name="Shay R."/>
            <person name="Jin S."/>
            <person name="Zhang X."/>
            <person name="Lucey K."/>
            <person name="Ballor N.R."/>
            <person name="Ottesen E."/>
            <person name="Rosenthal R."/>
            <person name="Allen A."/>
            <person name="Leadbetter J.R."/>
            <person name="Paulsen I.T."/>
        </authorList>
    </citation>
    <scope>NUCLEOTIDE SEQUENCE [LARGE SCALE GENOMIC DNA]</scope>
    <source>
        <strain evidence="3">ATCC BAA-887 / DSM 12427 / ZAS-2</strain>
    </source>
</reference>
<dbReference type="RefSeq" id="WP_015709014.1">
    <property type="nucleotide sequence ID" value="NC_015578.1"/>
</dbReference>
<dbReference type="HOGENOM" id="CLU_119924_1_0_12"/>
<organism evidence="2 3">
    <name type="scientific">Treponema primitia (strain ATCC BAA-887 / DSM 12427 / ZAS-2)</name>
    <dbReference type="NCBI Taxonomy" id="545694"/>
    <lineage>
        <taxon>Bacteria</taxon>
        <taxon>Pseudomonadati</taxon>
        <taxon>Spirochaetota</taxon>
        <taxon>Spirochaetia</taxon>
        <taxon>Spirochaetales</taxon>
        <taxon>Treponemataceae</taxon>
        <taxon>Treponema</taxon>
    </lineage>
</organism>
<proteinExistence type="predicted"/>
<dbReference type="EMBL" id="CP001843">
    <property type="protein sequence ID" value="AEF83981.1"/>
    <property type="molecule type" value="Genomic_DNA"/>
</dbReference>
<evidence type="ECO:0000313" key="3">
    <source>
        <dbReference type="Proteomes" id="UP000009223"/>
    </source>
</evidence>
<dbReference type="eggNOG" id="COG4939">
    <property type="taxonomic scope" value="Bacteria"/>
</dbReference>
<keyword evidence="3" id="KW-1185">Reference proteome</keyword>
<gene>
    <name evidence="2" type="ordered locus">TREPR_1053</name>
</gene>
<accession>F5YHM5</accession>
<name>F5YHM5_TREPZ</name>
<evidence type="ECO:0000256" key="1">
    <source>
        <dbReference type="SAM" id="SignalP"/>
    </source>
</evidence>
<dbReference type="OrthoDB" id="1957059at2"/>
<protein>
    <submittedName>
        <fullName evidence="2">Major membrane immunogen</fullName>
    </submittedName>
</protein>